<reference evidence="6" key="1">
    <citation type="submission" date="2019-12" db="EMBL/GenBank/DDBJ databases">
        <authorList>
            <person name="Awala S.I."/>
            <person name="Rhee S.K."/>
        </authorList>
    </citation>
    <scope>NUCLEOTIDE SEQUENCE [LARGE SCALE GENOMIC DNA]</scope>
    <source>
        <strain evidence="6">IM1</strain>
    </source>
</reference>
<dbReference type="SUPFAM" id="SSF53955">
    <property type="entry name" value="Lysozyme-like"/>
    <property type="match status" value="1"/>
</dbReference>
<feature type="compositionally biased region" description="Basic and acidic residues" evidence="2">
    <location>
        <begin position="492"/>
        <end position="506"/>
    </location>
</feature>
<dbReference type="Gene3D" id="1.10.530.10">
    <property type="match status" value="1"/>
</dbReference>
<dbReference type="PROSITE" id="PS51782">
    <property type="entry name" value="LYSM"/>
    <property type="match status" value="1"/>
</dbReference>
<dbReference type="AlphaFoldDB" id="A0A858Q7E5"/>
<evidence type="ECO:0000313" key="5">
    <source>
        <dbReference type="EMBL" id="QJD29741.1"/>
    </source>
</evidence>
<dbReference type="SUPFAM" id="SSF54106">
    <property type="entry name" value="LysM domain"/>
    <property type="match status" value="1"/>
</dbReference>
<proteinExistence type="inferred from homology"/>
<name>A0A858Q7E5_9GAMM</name>
<evidence type="ECO:0000259" key="4">
    <source>
        <dbReference type="PROSITE" id="PS51782"/>
    </source>
</evidence>
<dbReference type="GO" id="GO:0008933">
    <property type="term" value="F:peptidoglycan lytic transglycosylase activity"/>
    <property type="evidence" value="ECO:0007669"/>
    <property type="project" value="InterPro"/>
</dbReference>
<dbReference type="CDD" id="cd16894">
    <property type="entry name" value="MltD-like"/>
    <property type="match status" value="1"/>
</dbReference>
<dbReference type="GO" id="GO:0016020">
    <property type="term" value="C:membrane"/>
    <property type="evidence" value="ECO:0007669"/>
    <property type="project" value="InterPro"/>
</dbReference>
<feature type="compositionally biased region" description="Basic and acidic residues" evidence="2">
    <location>
        <begin position="423"/>
        <end position="445"/>
    </location>
</feature>
<feature type="region of interest" description="Disordered" evidence="2">
    <location>
        <begin position="423"/>
        <end position="517"/>
    </location>
</feature>
<feature type="signal peptide" evidence="3">
    <location>
        <begin position="1"/>
        <end position="27"/>
    </location>
</feature>
<dbReference type="InterPro" id="IPR000189">
    <property type="entry name" value="Transglyc_AS"/>
</dbReference>
<gene>
    <name evidence="5" type="ORF">GNH96_07005</name>
</gene>
<dbReference type="KEGG" id="metu:GNH96_07005"/>
<feature type="region of interest" description="Disordered" evidence="2">
    <location>
        <begin position="337"/>
        <end position="403"/>
    </location>
</feature>
<dbReference type="PANTHER" id="PTHR37423:SF2">
    <property type="entry name" value="MEMBRANE-BOUND LYTIC MUREIN TRANSGLYCOSYLASE C"/>
    <property type="match status" value="1"/>
</dbReference>
<dbReference type="RefSeq" id="WP_169603025.1">
    <property type="nucleotide sequence ID" value="NZ_CP046565.1"/>
</dbReference>
<feature type="domain" description="LysM" evidence="4">
    <location>
        <begin position="516"/>
        <end position="559"/>
    </location>
</feature>
<protein>
    <submittedName>
        <fullName evidence="5">Transglycosylase SLT domain-containing protein</fullName>
    </submittedName>
</protein>
<comment type="similarity">
    <text evidence="1">Belongs to the transglycosylase Slt family.</text>
</comment>
<sequence>MKRFPLRPRLLVTVSLVALLLPGCASKSNNLKALTPEPRFGAASEEAAKGGRSKKEKQASPGSRYDTLWERMFSLYALPNVEHRAIDREVSWFINHPDYLKRAQRRAEPFLYTIVRQLEKQKMPGELALLPIVESAFQPHAVSPARAAGIWQFIPETGRRYGLKRSRSYDGRRDVYASTRAAIKYLKKLNNDFNGDWLLAVAAYNCGEGAVAKAIQRNEARNLPTDFWSLDLPEETKAYVPRLLAVSKVFANADKYAIDLHYIPNEAIFKPVKVSSQLDLALAADAADMSLEQMLELNPGFKHQHTDIEGSYRLFVPADKSRKFKKELARLAMGGQFDARPEASGETGKFEFGRRESSGPSADDAADQASARSERKPATTGDGSGDAYPSSRSERASAKRLNREDRWQEVEVGERNGSHVVVRLRDGTRLRDAPMREHERADQTAKGKRGRNEGPSLSNKGKHGGKADDWKVMADSARSRSEPSHDGQGGGSKEKHGLLRLSDQRHGSGINASQSIRHTVKPGETLFAISQRFGVSVADLRKWNGVKENKIEAGRNIKVSAGKD</sequence>
<feature type="region of interest" description="Disordered" evidence="2">
    <location>
        <begin position="42"/>
        <end position="62"/>
    </location>
</feature>
<dbReference type="InterPro" id="IPR008258">
    <property type="entry name" value="Transglycosylase_SLT_dom_1"/>
</dbReference>
<dbReference type="InterPro" id="IPR018392">
    <property type="entry name" value="LysM"/>
</dbReference>
<dbReference type="CDD" id="cd00118">
    <property type="entry name" value="LysM"/>
    <property type="match status" value="1"/>
</dbReference>
<keyword evidence="6" id="KW-1185">Reference proteome</keyword>
<dbReference type="PANTHER" id="PTHR37423">
    <property type="entry name" value="SOLUBLE LYTIC MUREIN TRANSGLYCOSYLASE-RELATED"/>
    <property type="match status" value="1"/>
</dbReference>
<evidence type="ECO:0000256" key="2">
    <source>
        <dbReference type="SAM" id="MobiDB-lite"/>
    </source>
</evidence>
<feature type="compositionally biased region" description="Basic and acidic residues" evidence="2">
    <location>
        <begin position="339"/>
        <end position="357"/>
    </location>
</feature>
<dbReference type="Pfam" id="PF01464">
    <property type="entry name" value="SLT"/>
    <property type="match status" value="1"/>
</dbReference>
<feature type="compositionally biased region" description="Basic and acidic residues" evidence="2">
    <location>
        <begin position="465"/>
        <end position="485"/>
    </location>
</feature>
<feature type="chain" id="PRO_5032498333" evidence="3">
    <location>
        <begin position="28"/>
        <end position="564"/>
    </location>
</feature>
<dbReference type="PROSITE" id="PS00922">
    <property type="entry name" value="TRANSGLYCOSYLASE"/>
    <property type="match status" value="1"/>
</dbReference>
<dbReference type="EMBL" id="CP046565">
    <property type="protein sequence ID" value="QJD29741.1"/>
    <property type="molecule type" value="Genomic_DNA"/>
</dbReference>
<dbReference type="GO" id="GO:0000270">
    <property type="term" value="P:peptidoglycan metabolic process"/>
    <property type="evidence" value="ECO:0007669"/>
    <property type="project" value="InterPro"/>
</dbReference>
<keyword evidence="3" id="KW-0732">Signal</keyword>
<dbReference type="Gene3D" id="3.10.350.10">
    <property type="entry name" value="LysM domain"/>
    <property type="match status" value="1"/>
</dbReference>
<feature type="compositionally biased region" description="Low complexity" evidence="2">
    <location>
        <begin position="358"/>
        <end position="371"/>
    </location>
</feature>
<organism evidence="5 6">
    <name type="scientific">Methylococcus geothermalis</name>
    <dbReference type="NCBI Taxonomy" id="2681310"/>
    <lineage>
        <taxon>Bacteria</taxon>
        <taxon>Pseudomonadati</taxon>
        <taxon>Pseudomonadota</taxon>
        <taxon>Gammaproteobacteria</taxon>
        <taxon>Methylococcales</taxon>
        <taxon>Methylococcaceae</taxon>
        <taxon>Methylococcus</taxon>
    </lineage>
</organism>
<feature type="compositionally biased region" description="Basic and acidic residues" evidence="2">
    <location>
        <begin position="392"/>
        <end position="403"/>
    </location>
</feature>
<accession>A0A858Q7E5</accession>
<evidence type="ECO:0000313" key="6">
    <source>
        <dbReference type="Proteomes" id="UP000503004"/>
    </source>
</evidence>
<evidence type="ECO:0000256" key="1">
    <source>
        <dbReference type="ARBA" id="ARBA00007734"/>
    </source>
</evidence>
<dbReference type="SMART" id="SM00257">
    <property type="entry name" value="LysM"/>
    <property type="match status" value="1"/>
</dbReference>
<dbReference type="Pfam" id="PF01476">
    <property type="entry name" value="LysM"/>
    <property type="match status" value="1"/>
</dbReference>
<dbReference type="InterPro" id="IPR036779">
    <property type="entry name" value="LysM_dom_sf"/>
</dbReference>
<dbReference type="Proteomes" id="UP000503004">
    <property type="component" value="Chromosome"/>
</dbReference>
<dbReference type="InterPro" id="IPR023346">
    <property type="entry name" value="Lysozyme-like_dom_sf"/>
</dbReference>
<evidence type="ECO:0000256" key="3">
    <source>
        <dbReference type="SAM" id="SignalP"/>
    </source>
</evidence>